<comment type="caution">
    <text evidence="2">The sequence shown here is derived from an EMBL/GenBank/DDBJ whole genome shotgun (WGS) entry which is preliminary data.</text>
</comment>
<evidence type="ECO:0000313" key="3">
    <source>
        <dbReference type="Proteomes" id="UP000559626"/>
    </source>
</evidence>
<gene>
    <name evidence="2" type="ORF">HHL22_10415</name>
</gene>
<protein>
    <submittedName>
        <fullName evidence="2">DUF1990 family protein</fullName>
    </submittedName>
</protein>
<keyword evidence="3" id="KW-1185">Reference proteome</keyword>
<evidence type="ECO:0000259" key="1">
    <source>
        <dbReference type="Pfam" id="PF09348"/>
    </source>
</evidence>
<proteinExistence type="predicted"/>
<dbReference type="AlphaFoldDB" id="A0A7Y0AE30"/>
<dbReference type="EMBL" id="JABBGH010000001">
    <property type="protein sequence ID" value="NML65619.1"/>
    <property type="molecule type" value="Genomic_DNA"/>
</dbReference>
<evidence type="ECO:0000313" key="2">
    <source>
        <dbReference type="EMBL" id="NML65619.1"/>
    </source>
</evidence>
<dbReference type="Proteomes" id="UP000559626">
    <property type="component" value="Unassembled WGS sequence"/>
</dbReference>
<organism evidence="2 3">
    <name type="scientific">Hymenobacter polaris</name>
    <dbReference type="NCBI Taxonomy" id="2682546"/>
    <lineage>
        <taxon>Bacteria</taxon>
        <taxon>Pseudomonadati</taxon>
        <taxon>Bacteroidota</taxon>
        <taxon>Cytophagia</taxon>
        <taxon>Cytophagales</taxon>
        <taxon>Hymenobacteraceae</taxon>
        <taxon>Hymenobacter</taxon>
    </lineage>
</organism>
<dbReference type="RefSeq" id="WP_169530912.1">
    <property type="nucleotide sequence ID" value="NZ_JABBGH010000001.1"/>
</dbReference>
<reference evidence="2 3" key="1">
    <citation type="submission" date="2020-04" db="EMBL/GenBank/DDBJ databases">
        <title>Hymenobacter polaris sp. nov., isolated from Arctic soil.</title>
        <authorList>
            <person name="Dahal R.H."/>
        </authorList>
    </citation>
    <scope>NUCLEOTIDE SEQUENCE [LARGE SCALE GENOMIC DNA]</scope>
    <source>
        <strain evidence="2 3">RP-2-7</strain>
    </source>
</reference>
<accession>A0A7Y0AE30</accession>
<sequence>MFRKALPPGPAAWQRYRTQLAAYAHAPVNYDYAHQAEFTAATGWHRDHYATALPSEAPGPPAPAGSFAAAQRVLWHYTFPPPGLLQGYFDPAQPLAERVMLLRARFLGFVFCFGVRIADVVDEERPAAAGALGPSERVWGYGYRTLQGHFEMGQINFAVHKNLATGAVEFRIDSVSKTGRIRNPFYWLGFRLFGRTLQLRFARQSLARMRALVAHALAQPQTIAAPRG</sequence>
<name>A0A7Y0AE30_9BACT</name>
<feature type="domain" description="DUF1990" evidence="1">
    <location>
        <begin position="40"/>
        <end position="207"/>
    </location>
</feature>
<dbReference type="Pfam" id="PF09348">
    <property type="entry name" value="DUF1990"/>
    <property type="match status" value="1"/>
</dbReference>
<dbReference type="InterPro" id="IPR018960">
    <property type="entry name" value="DUF1990"/>
</dbReference>